<accession>A0A6C0L262</accession>
<sequence length="97" mass="10966">MPRIANSLFESVPFCRTESEYTEMALKDIILPITQFGENNIGVNDIDIALGDTFTSNMISHKENKITMAIPIYDHNNNAQKAIPIINGQRLCEYLFS</sequence>
<dbReference type="AlphaFoldDB" id="A0A6C0L262"/>
<name>A0A6C0L262_9ZZZZ</name>
<dbReference type="EMBL" id="MN741020">
    <property type="protein sequence ID" value="QHU22950.1"/>
    <property type="molecule type" value="Genomic_DNA"/>
</dbReference>
<evidence type="ECO:0000313" key="1">
    <source>
        <dbReference type="EMBL" id="QHU22950.1"/>
    </source>
</evidence>
<organism evidence="1">
    <name type="scientific">viral metagenome</name>
    <dbReference type="NCBI Taxonomy" id="1070528"/>
    <lineage>
        <taxon>unclassified sequences</taxon>
        <taxon>metagenomes</taxon>
        <taxon>organismal metagenomes</taxon>
    </lineage>
</organism>
<protein>
    <submittedName>
        <fullName evidence="1">Uncharacterized protein</fullName>
    </submittedName>
</protein>
<reference evidence="1" key="1">
    <citation type="journal article" date="2020" name="Nature">
        <title>Giant virus diversity and host interactions through global metagenomics.</title>
        <authorList>
            <person name="Schulz F."/>
            <person name="Roux S."/>
            <person name="Paez-Espino D."/>
            <person name="Jungbluth S."/>
            <person name="Walsh D.A."/>
            <person name="Denef V.J."/>
            <person name="McMahon K.D."/>
            <person name="Konstantinidis K.T."/>
            <person name="Eloe-Fadrosh E.A."/>
            <person name="Kyrpides N.C."/>
            <person name="Woyke T."/>
        </authorList>
    </citation>
    <scope>NUCLEOTIDE SEQUENCE</scope>
    <source>
        <strain evidence="1">GVMAG-S-ERX555907-63</strain>
    </source>
</reference>
<proteinExistence type="predicted"/>